<gene>
    <name evidence="2" type="ordered locus">Mzhil_0056</name>
</gene>
<protein>
    <submittedName>
        <fullName evidence="2">Uncharacterized protein</fullName>
    </submittedName>
</protein>
<keyword evidence="3" id="KW-1185">Reference proteome</keyword>
<feature type="transmembrane region" description="Helical" evidence="1">
    <location>
        <begin position="12"/>
        <end position="31"/>
    </location>
</feature>
<reference evidence="2 3" key="1">
    <citation type="submission" date="2010-07" db="EMBL/GenBank/DDBJ databases">
        <title>The complete genome of Methanosalsum zhilinae DSM 4017.</title>
        <authorList>
            <consortium name="US DOE Joint Genome Institute (JGI-PGF)"/>
            <person name="Lucas S."/>
            <person name="Copeland A."/>
            <person name="Lapidus A."/>
            <person name="Glavina del Rio T."/>
            <person name="Dalin E."/>
            <person name="Tice H."/>
            <person name="Bruce D."/>
            <person name="Goodwin L."/>
            <person name="Pitluck S."/>
            <person name="Kyrpides N."/>
            <person name="Mavromatis K."/>
            <person name="Ovchinnikova G."/>
            <person name="Daligault H."/>
            <person name="Detter J.C."/>
            <person name="Han C."/>
            <person name="Tapia R."/>
            <person name="Larimer F."/>
            <person name="Land M."/>
            <person name="Hauser L."/>
            <person name="Markowitz V."/>
            <person name="Cheng J.-F."/>
            <person name="Hugenholtz P."/>
            <person name="Woyke T."/>
            <person name="Wu D."/>
            <person name="Spring S."/>
            <person name="Schueler E."/>
            <person name="Brambilla E."/>
            <person name="Klenk H.-P."/>
            <person name="Eisen J.A."/>
        </authorList>
    </citation>
    <scope>NUCLEOTIDE SEQUENCE [LARGE SCALE GENOMIC DNA]</scope>
    <source>
        <strain evidence="3">DSM 4017 / NBRC 107636 / OCM 62 / WeN5</strain>
    </source>
</reference>
<feature type="transmembrane region" description="Helical" evidence="1">
    <location>
        <begin position="43"/>
        <end position="63"/>
    </location>
</feature>
<keyword evidence="1" id="KW-1133">Transmembrane helix</keyword>
<name>F7XL53_METZD</name>
<organism evidence="2 3">
    <name type="scientific">Methanosalsum zhilinae (strain DSM 4017 / NBRC 107636 / OCM 62 / WeN5)</name>
    <name type="common">Methanohalophilus zhilinae</name>
    <dbReference type="NCBI Taxonomy" id="679901"/>
    <lineage>
        <taxon>Archaea</taxon>
        <taxon>Methanobacteriati</taxon>
        <taxon>Methanobacteriota</taxon>
        <taxon>Stenosarchaea group</taxon>
        <taxon>Methanomicrobia</taxon>
        <taxon>Methanosarcinales</taxon>
        <taxon>Methanosarcinaceae</taxon>
        <taxon>Methanosalsum</taxon>
    </lineage>
</organism>
<dbReference type="STRING" id="679901.Mzhil_0056"/>
<evidence type="ECO:0000313" key="2">
    <source>
        <dbReference type="EMBL" id="AEH59937.1"/>
    </source>
</evidence>
<keyword evidence="1" id="KW-0472">Membrane</keyword>
<evidence type="ECO:0000313" key="3">
    <source>
        <dbReference type="Proteomes" id="UP000006622"/>
    </source>
</evidence>
<sequence length="94" mass="10343">MDYTAISTVIEIYAWFAGAIIVVFGGAISLFYQRKFGIDTHYFLFLIPFLILMLAIFQIVVFTIAAGKIVEAAAGIISLLLAIKLHLQMTKGGK</sequence>
<accession>F7XL53</accession>
<dbReference type="HOGENOM" id="CLU_2379477_0_0_2"/>
<feature type="transmembrane region" description="Helical" evidence="1">
    <location>
        <begin position="69"/>
        <end position="87"/>
    </location>
</feature>
<evidence type="ECO:0000256" key="1">
    <source>
        <dbReference type="SAM" id="Phobius"/>
    </source>
</evidence>
<dbReference type="AlphaFoldDB" id="F7XL53"/>
<proteinExistence type="predicted"/>
<dbReference type="EMBL" id="CP002101">
    <property type="protein sequence ID" value="AEH59937.1"/>
    <property type="molecule type" value="Genomic_DNA"/>
</dbReference>
<dbReference type="KEGG" id="mzh:Mzhil_0056"/>
<keyword evidence="1" id="KW-0812">Transmembrane</keyword>
<dbReference type="Proteomes" id="UP000006622">
    <property type="component" value="Chromosome"/>
</dbReference>